<proteinExistence type="predicted"/>
<dbReference type="Pfam" id="PF01473">
    <property type="entry name" value="Choline_bind_1"/>
    <property type="match status" value="2"/>
</dbReference>
<dbReference type="PATRIC" id="fig|411473.3.peg.1362"/>
<evidence type="ECO:0000256" key="1">
    <source>
        <dbReference type="ARBA" id="ARBA00022737"/>
    </source>
</evidence>
<dbReference type="HOGENOM" id="CLU_694238_0_0_9"/>
<evidence type="ECO:0000313" key="4">
    <source>
        <dbReference type="EMBL" id="ERJ95216.1"/>
    </source>
</evidence>
<feature type="domain" description="Mannosyl-glycoprotein endo-beta-N-acetylglucosamidase-like" evidence="3">
    <location>
        <begin position="266"/>
        <end position="391"/>
    </location>
</feature>
<dbReference type="RefSeq" id="WP_021683139.1">
    <property type="nucleotide sequence ID" value="NZ_KI260465.1"/>
</dbReference>
<accession>U2K9N2</accession>
<reference evidence="4 5" key="1">
    <citation type="submission" date="2013-07" db="EMBL/GenBank/DDBJ databases">
        <authorList>
            <person name="Weinstock G."/>
            <person name="Sodergren E."/>
            <person name="Wylie T."/>
            <person name="Fulton L."/>
            <person name="Fulton R."/>
            <person name="Fronick C."/>
            <person name="O'Laughlin M."/>
            <person name="Godfrey J."/>
            <person name="Miner T."/>
            <person name="Herter B."/>
            <person name="Appelbaum E."/>
            <person name="Cordes M."/>
            <person name="Lek S."/>
            <person name="Wollam A."/>
            <person name="Pepin K.H."/>
            <person name="Palsikar V.B."/>
            <person name="Mitreva M."/>
            <person name="Wilson R.K."/>
        </authorList>
    </citation>
    <scope>NUCLEOTIDE SEQUENCE [LARGE SCALE GENOMIC DNA]</scope>
    <source>
        <strain evidence="4 5">ATCC 27760</strain>
    </source>
</reference>
<dbReference type="OrthoDB" id="1829189at2"/>
<dbReference type="Proteomes" id="UP000016662">
    <property type="component" value="Unassembled WGS sequence"/>
</dbReference>
<dbReference type="EMBL" id="AWVF01000211">
    <property type="protein sequence ID" value="ERJ95216.1"/>
    <property type="molecule type" value="Genomic_DNA"/>
</dbReference>
<feature type="chain" id="PRO_5039594432" evidence="2">
    <location>
        <begin position="26"/>
        <end position="397"/>
    </location>
</feature>
<comment type="caution">
    <text evidence="4">The sequence shown here is derived from an EMBL/GenBank/DDBJ whole genome shotgun (WGS) entry which is preliminary data.</text>
</comment>
<protein>
    <submittedName>
        <fullName evidence="4">Cell wall-binding repeat protein</fullName>
    </submittedName>
</protein>
<sequence>MQHFPFWLALAAGLGTACLLGGVSAAAEDFSAVPVATATTQGTWETRGDGSRCYYDADGTPVTGEVTIDGTAYLFDYTGTQKTGWRTVDGERRYYDPETGELVLGWVESGGYRYYTDDSGLKETGEQEIDGHRYSFSETYGMQDTGIHAFSDGSLSYYNVEGEIQTGWQTDGSSSYYFSEDTETALLGLQEIDGALYYFGEDGKLVRSRTVTLDGVVYRADASGRLTTELTPITGTAQATAAQMTAYLRTVNPNVAQSVLDMIPCYLSEGAAEGIRGDIAFAQSCLETGNFTFRGSAVTLEQNNFCGMGVTSNGVKGNSFATPQLGIRAQIQHLKAYASTAALQQACVDDRFRYVQRGCAPYVEWLGIPENPNGRGWAGGAGYGAKILRILTAILQM</sequence>
<name>U2K9N2_9FIRM</name>
<dbReference type="InterPro" id="IPR018337">
    <property type="entry name" value="Cell_wall/Cho-bd_repeat"/>
</dbReference>
<dbReference type="Pfam" id="PF19127">
    <property type="entry name" value="Choline_bind_3"/>
    <property type="match status" value="1"/>
</dbReference>
<gene>
    <name evidence="4" type="ORF">RUMCAL_01668</name>
</gene>
<dbReference type="Gene3D" id="2.10.270.10">
    <property type="entry name" value="Cholin Binding"/>
    <property type="match status" value="3"/>
</dbReference>
<dbReference type="AlphaFoldDB" id="U2K9N2"/>
<dbReference type="Pfam" id="PF01832">
    <property type="entry name" value="Glucosaminidase"/>
    <property type="match status" value="1"/>
</dbReference>
<dbReference type="GO" id="GO:0004040">
    <property type="term" value="F:amidase activity"/>
    <property type="evidence" value="ECO:0007669"/>
    <property type="project" value="InterPro"/>
</dbReference>
<organism evidence="4 5">
    <name type="scientific">Ruminococcus callidus ATCC 27760</name>
    <dbReference type="NCBI Taxonomy" id="411473"/>
    <lineage>
        <taxon>Bacteria</taxon>
        <taxon>Bacillati</taxon>
        <taxon>Bacillota</taxon>
        <taxon>Clostridia</taxon>
        <taxon>Eubacteriales</taxon>
        <taxon>Oscillospiraceae</taxon>
        <taxon>Ruminococcus</taxon>
    </lineage>
</organism>
<evidence type="ECO:0000256" key="2">
    <source>
        <dbReference type="SAM" id="SignalP"/>
    </source>
</evidence>
<dbReference type="STRING" id="411473.RUMCAL_01668"/>
<dbReference type="eggNOG" id="COG5263">
    <property type="taxonomic scope" value="Bacteria"/>
</dbReference>
<keyword evidence="2" id="KW-0732">Signal</keyword>
<feature type="signal peptide" evidence="2">
    <location>
        <begin position="1"/>
        <end position="25"/>
    </location>
</feature>
<keyword evidence="1" id="KW-0677">Repeat</keyword>
<keyword evidence="5" id="KW-1185">Reference proteome</keyword>
<dbReference type="SUPFAM" id="SSF69360">
    <property type="entry name" value="Cell wall binding repeat"/>
    <property type="match status" value="1"/>
</dbReference>
<dbReference type="InterPro" id="IPR002901">
    <property type="entry name" value="MGlyc_endo_b_GlcNAc-like_dom"/>
</dbReference>
<evidence type="ECO:0000259" key="3">
    <source>
        <dbReference type="Pfam" id="PF01832"/>
    </source>
</evidence>
<evidence type="ECO:0000313" key="5">
    <source>
        <dbReference type="Proteomes" id="UP000016662"/>
    </source>
</evidence>